<protein>
    <submittedName>
        <fullName evidence="2">MBL fold metallo-hydrolase</fullName>
    </submittedName>
</protein>
<dbReference type="PANTHER" id="PTHR46018">
    <property type="entry name" value="ZINC PHOSPHODIESTERASE ELAC PROTEIN 1"/>
    <property type="match status" value="1"/>
</dbReference>
<gene>
    <name evidence="2" type="ORF">ENM84_05190</name>
</gene>
<evidence type="ECO:0000259" key="1">
    <source>
        <dbReference type="SMART" id="SM00849"/>
    </source>
</evidence>
<dbReference type="Gene3D" id="3.60.15.10">
    <property type="entry name" value="Ribonuclease Z/Hydroxyacylglutathione hydrolase-like"/>
    <property type="match status" value="1"/>
</dbReference>
<name>A0A7C5XIQ1_9CREN</name>
<sequence>MFLTTKLTFLGVGGWISDPILNYTSFAIFSKSNDWILVEAGEGVYASLRRCGLDLDSKFKGVIISHRHGDHFLGLPTILQIAKHKGFEKINIFSITDVGKALEKLLEISGSLNVLDIVNFKAIDYGSKISIGNEFGIEFIEALHPIPAASIKIYVDDICIVYSGDTVYNPRLIEFAKGCKMLIHEASGYSEEAHRYGHSTYRDAIEIALKSGVKILTLIHFYLYPQPIEIPIDADIAKLKILVPYPCQTIEINNYNPL</sequence>
<keyword evidence="2" id="KW-0378">Hydrolase</keyword>
<dbReference type="AlphaFoldDB" id="A0A7C5XIQ1"/>
<dbReference type="InterPro" id="IPR001279">
    <property type="entry name" value="Metallo-B-lactamas"/>
</dbReference>
<comment type="caution">
    <text evidence="2">The sequence shown here is derived from an EMBL/GenBank/DDBJ whole genome shotgun (WGS) entry which is preliminary data.</text>
</comment>
<organism evidence="2">
    <name type="scientific">Ignisphaera aggregans</name>
    <dbReference type="NCBI Taxonomy" id="334771"/>
    <lineage>
        <taxon>Archaea</taxon>
        <taxon>Thermoproteota</taxon>
        <taxon>Thermoprotei</taxon>
        <taxon>Desulfurococcales</taxon>
        <taxon>Desulfurococcaceae</taxon>
        <taxon>Ignisphaera</taxon>
    </lineage>
</organism>
<dbReference type="Pfam" id="PF23023">
    <property type="entry name" value="Anti-Pycsar_Apyc1"/>
    <property type="match status" value="1"/>
</dbReference>
<dbReference type="SMART" id="SM00849">
    <property type="entry name" value="Lactamase_B"/>
    <property type="match status" value="1"/>
</dbReference>
<accession>A0A7C5XIQ1</accession>
<evidence type="ECO:0000313" key="2">
    <source>
        <dbReference type="EMBL" id="HHP82043.1"/>
    </source>
</evidence>
<dbReference type="PANTHER" id="PTHR46018:SF2">
    <property type="entry name" value="ZINC PHOSPHODIESTERASE ELAC PROTEIN 1"/>
    <property type="match status" value="1"/>
</dbReference>
<dbReference type="GO" id="GO:0042781">
    <property type="term" value="F:3'-tRNA processing endoribonuclease activity"/>
    <property type="evidence" value="ECO:0007669"/>
    <property type="project" value="TreeGrafter"/>
</dbReference>
<reference evidence="2" key="1">
    <citation type="journal article" date="2020" name="mSystems">
        <title>Genome- and Community-Level Interaction Insights into Carbon Utilization and Element Cycling Functions of Hydrothermarchaeota in Hydrothermal Sediment.</title>
        <authorList>
            <person name="Zhou Z."/>
            <person name="Liu Y."/>
            <person name="Xu W."/>
            <person name="Pan J."/>
            <person name="Luo Z.H."/>
            <person name="Li M."/>
        </authorList>
    </citation>
    <scope>NUCLEOTIDE SEQUENCE [LARGE SCALE GENOMIC DNA]</scope>
    <source>
        <strain evidence="2">SpSt-1121</strain>
    </source>
</reference>
<dbReference type="SUPFAM" id="SSF56281">
    <property type="entry name" value="Metallo-hydrolase/oxidoreductase"/>
    <property type="match status" value="1"/>
</dbReference>
<dbReference type="EMBL" id="DRZI01000219">
    <property type="protein sequence ID" value="HHP82043.1"/>
    <property type="molecule type" value="Genomic_DNA"/>
</dbReference>
<proteinExistence type="predicted"/>
<dbReference type="InterPro" id="IPR036866">
    <property type="entry name" value="RibonucZ/Hydroxyglut_hydro"/>
</dbReference>
<feature type="domain" description="Metallo-beta-lactamase" evidence="1">
    <location>
        <begin position="22"/>
        <end position="205"/>
    </location>
</feature>